<dbReference type="EMBL" id="BJMN01000051">
    <property type="protein sequence ID" value="GEB61058.1"/>
    <property type="molecule type" value="Genomic_DNA"/>
</dbReference>
<evidence type="ECO:0000313" key="5">
    <source>
        <dbReference type="EMBL" id="GEB61058.1"/>
    </source>
</evidence>
<dbReference type="InterPro" id="IPR016035">
    <property type="entry name" value="Acyl_Trfase/lysoPLipase"/>
</dbReference>
<sequence>MNGVTATPAAALPGDAAGVAGGPAPTPVILMLPGQGSQFAGMAHGLYGTEAVFTRVVDEVLGLLGAEGRRVRDDWLAERPLVDIDDVTRAQPLLFALDVAYGTLLASWGVRPVALVGHSAGEYAAAVLAGIMKLPDAVAALDARVRALATAPRGGMAAVAAAPAMLTPWLTSQVVVGAVNAPSQVMIAGPEPHLSAVTDALTAGSVTWMRAKATTGFHSPSVEAACASTRPAYERIAFKAPRTVVVSGYTTRPLAEPQLSDPGFWAMQPARTVLFGPALSHLLDGAGPVGGGPFLLVEAGPGQGLSMLARRHPAVTRNGSAVVPLSPVRAGAQLDVKQLATVAAKLRDHGHRLGHRAPAPVNPVAPTAAVNSVDPVGPVGPTDSSMRQREDQRWTATAGAA</sequence>
<dbReference type="RefSeq" id="WP_141301189.1">
    <property type="nucleotide sequence ID" value="NZ_BJMN01000051.1"/>
</dbReference>
<comment type="caution">
    <text evidence="5">The sequence shown here is derived from an EMBL/GenBank/DDBJ whole genome shotgun (WGS) entry which is preliminary data.</text>
</comment>
<dbReference type="Gene3D" id="3.30.70.3290">
    <property type="match status" value="1"/>
</dbReference>
<feature type="region of interest" description="Disordered" evidence="3">
    <location>
        <begin position="369"/>
        <end position="401"/>
    </location>
</feature>
<dbReference type="InterPro" id="IPR016036">
    <property type="entry name" value="Malonyl_transacylase_ACP-bd"/>
</dbReference>
<dbReference type="PANTHER" id="PTHR43775">
    <property type="entry name" value="FATTY ACID SYNTHASE"/>
    <property type="match status" value="1"/>
</dbReference>
<evidence type="ECO:0000256" key="3">
    <source>
        <dbReference type="SAM" id="MobiDB-lite"/>
    </source>
</evidence>
<dbReference type="PANTHER" id="PTHR43775:SF37">
    <property type="entry name" value="SI:DKEY-61P9.11"/>
    <property type="match status" value="1"/>
</dbReference>
<proteinExistence type="predicted"/>
<dbReference type="InterPro" id="IPR050091">
    <property type="entry name" value="PKS_NRPS_Biosynth_Enz"/>
</dbReference>
<feature type="domain" description="Malonyl-CoA:ACP transacylase (MAT)" evidence="4">
    <location>
        <begin position="31"/>
        <end position="332"/>
    </location>
</feature>
<dbReference type="InterPro" id="IPR014043">
    <property type="entry name" value="Acyl_transferase_dom"/>
</dbReference>
<evidence type="ECO:0000256" key="2">
    <source>
        <dbReference type="ARBA" id="ARBA00022553"/>
    </source>
</evidence>
<keyword evidence="1" id="KW-0596">Phosphopantetheine</keyword>
<dbReference type="OrthoDB" id="9778690at2"/>
<evidence type="ECO:0000313" key="6">
    <source>
        <dbReference type="Proteomes" id="UP000315226"/>
    </source>
</evidence>
<dbReference type="Proteomes" id="UP000315226">
    <property type="component" value="Unassembled WGS sequence"/>
</dbReference>
<dbReference type="GO" id="GO:0005886">
    <property type="term" value="C:plasma membrane"/>
    <property type="evidence" value="ECO:0007669"/>
    <property type="project" value="TreeGrafter"/>
</dbReference>
<dbReference type="GO" id="GO:0071770">
    <property type="term" value="P:DIM/DIP cell wall layer assembly"/>
    <property type="evidence" value="ECO:0007669"/>
    <property type="project" value="TreeGrafter"/>
</dbReference>
<dbReference type="SUPFAM" id="SSF52151">
    <property type="entry name" value="FabD/lysophospholipase-like"/>
    <property type="match status" value="1"/>
</dbReference>
<dbReference type="AlphaFoldDB" id="A0A4Y3RVI4"/>
<dbReference type="GO" id="GO:0005737">
    <property type="term" value="C:cytoplasm"/>
    <property type="evidence" value="ECO:0007669"/>
    <property type="project" value="TreeGrafter"/>
</dbReference>
<dbReference type="InterPro" id="IPR001227">
    <property type="entry name" value="Ac_transferase_dom_sf"/>
</dbReference>
<organism evidence="5 6">
    <name type="scientific">Streptomyces gardneri</name>
    <dbReference type="NCBI Taxonomy" id="66892"/>
    <lineage>
        <taxon>Bacteria</taxon>
        <taxon>Bacillati</taxon>
        <taxon>Actinomycetota</taxon>
        <taxon>Actinomycetes</taxon>
        <taxon>Kitasatosporales</taxon>
        <taxon>Streptomycetaceae</taxon>
        <taxon>Streptomyces</taxon>
    </lineage>
</organism>
<evidence type="ECO:0000256" key="1">
    <source>
        <dbReference type="ARBA" id="ARBA00022450"/>
    </source>
</evidence>
<dbReference type="SUPFAM" id="SSF55048">
    <property type="entry name" value="Probable ACP-binding domain of malonyl-CoA ACP transacylase"/>
    <property type="match status" value="1"/>
</dbReference>
<gene>
    <name evidence="5" type="ORF">SGA01_66630</name>
</gene>
<keyword evidence="2" id="KW-0597">Phosphoprotein</keyword>
<dbReference type="GO" id="GO:0004312">
    <property type="term" value="F:fatty acid synthase activity"/>
    <property type="evidence" value="ECO:0007669"/>
    <property type="project" value="TreeGrafter"/>
</dbReference>
<dbReference type="SMART" id="SM00827">
    <property type="entry name" value="PKS_AT"/>
    <property type="match status" value="1"/>
</dbReference>
<keyword evidence="6" id="KW-1185">Reference proteome</keyword>
<protein>
    <recommendedName>
        <fullName evidence="4">Malonyl-CoA:ACP transacylase (MAT) domain-containing protein</fullName>
    </recommendedName>
</protein>
<name>A0A4Y3RVI4_9ACTN</name>
<dbReference type="GO" id="GO:0006633">
    <property type="term" value="P:fatty acid biosynthetic process"/>
    <property type="evidence" value="ECO:0007669"/>
    <property type="project" value="TreeGrafter"/>
</dbReference>
<evidence type="ECO:0000259" key="4">
    <source>
        <dbReference type="SMART" id="SM00827"/>
    </source>
</evidence>
<dbReference type="Gene3D" id="3.30.70.250">
    <property type="entry name" value="Malonyl-CoA ACP transacylase, ACP-binding"/>
    <property type="match status" value="1"/>
</dbReference>
<dbReference type="Gene3D" id="3.40.366.10">
    <property type="entry name" value="Malonyl-Coenzyme A Acyl Carrier Protein, domain 2"/>
    <property type="match status" value="1"/>
</dbReference>
<reference evidence="5 6" key="1">
    <citation type="submission" date="2019-06" db="EMBL/GenBank/DDBJ databases">
        <title>Whole genome shotgun sequence of Streptomyces gardneri NBRC 12865.</title>
        <authorList>
            <person name="Hosoyama A."/>
            <person name="Uohara A."/>
            <person name="Ohji S."/>
            <person name="Ichikawa N."/>
        </authorList>
    </citation>
    <scope>NUCLEOTIDE SEQUENCE [LARGE SCALE GENOMIC DNA]</scope>
    <source>
        <strain evidence="5 6">NBRC 12865</strain>
    </source>
</reference>
<dbReference type="Pfam" id="PF00698">
    <property type="entry name" value="Acyl_transf_1"/>
    <property type="match status" value="1"/>
</dbReference>
<accession>A0A4Y3RVI4</accession>